<organism evidence="17 19">
    <name type="scientific">Staphylococcus devriesei</name>
    <dbReference type="NCBI Taxonomy" id="586733"/>
    <lineage>
        <taxon>Bacteria</taxon>
        <taxon>Bacillati</taxon>
        <taxon>Bacillota</taxon>
        <taxon>Bacilli</taxon>
        <taxon>Bacillales</taxon>
        <taxon>Staphylococcaceae</taxon>
        <taxon>Staphylococcus</taxon>
    </lineage>
</organism>
<dbReference type="GO" id="GO:0009089">
    <property type="term" value="P:lysine biosynthetic process via diaminopimelate"/>
    <property type="evidence" value="ECO:0007669"/>
    <property type="project" value="UniProtKB-UniPathway"/>
</dbReference>
<dbReference type="GO" id="GO:0046872">
    <property type="term" value="F:metal ion binding"/>
    <property type="evidence" value="ECO:0007669"/>
    <property type="project" value="UniProtKB-KW"/>
</dbReference>
<keyword evidence="11" id="KW-0220">Diaminopimelate biosynthesis</keyword>
<dbReference type="RefSeq" id="WP_103165916.1">
    <property type="nucleotide sequence ID" value="NZ_CP130489.1"/>
</dbReference>
<evidence type="ECO:0000256" key="7">
    <source>
        <dbReference type="ARBA" id="ARBA00022605"/>
    </source>
</evidence>
<comment type="caution">
    <text evidence="17">The sequence shown here is derived from an EMBL/GenBank/DDBJ whole genome shotgun (WGS) entry which is preliminary data.</text>
</comment>
<dbReference type="Pfam" id="PF07687">
    <property type="entry name" value="M20_dimer"/>
    <property type="match status" value="1"/>
</dbReference>
<comment type="cofactor">
    <cofactor evidence="1">
        <name>Co(2+)</name>
        <dbReference type="ChEBI" id="CHEBI:48828"/>
    </cofactor>
</comment>
<keyword evidence="7" id="KW-0028">Amino-acid biosynthesis</keyword>
<dbReference type="Gene3D" id="3.40.630.10">
    <property type="entry name" value="Zn peptidases"/>
    <property type="match status" value="2"/>
</dbReference>
<keyword evidence="10" id="KW-0862">Zinc</keyword>
<evidence type="ECO:0000313" key="19">
    <source>
        <dbReference type="Proteomes" id="UP000243350"/>
    </source>
</evidence>
<dbReference type="PROSITE" id="PS00759">
    <property type="entry name" value="ARGE_DAPE_CPG2_2"/>
    <property type="match status" value="1"/>
</dbReference>
<evidence type="ECO:0000313" key="17">
    <source>
        <dbReference type="EMBL" id="PTF16542.1"/>
    </source>
</evidence>
<dbReference type="EC" id="3.5.1.18" evidence="5"/>
<dbReference type="NCBIfam" id="TIGR01910">
    <property type="entry name" value="DapE-ArgE"/>
    <property type="match status" value="1"/>
</dbReference>
<dbReference type="Gene3D" id="3.30.70.360">
    <property type="match status" value="1"/>
</dbReference>
<evidence type="ECO:0000256" key="2">
    <source>
        <dbReference type="ARBA" id="ARBA00001947"/>
    </source>
</evidence>
<dbReference type="NCBIfam" id="NF006365">
    <property type="entry name" value="PRK08588.1"/>
    <property type="match status" value="1"/>
</dbReference>
<dbReference type="EMBL" id="PYZI01000008">
    <property type="protein sequence ID" value="PTF13733.1"/>
    <property type="molecule type" value="Genomic_DNA"/>
</dbReference>
<dbReference type="SUPFAM" id="SSF55031">
    <property type="entry name" value="Bacterial exopeptidase dimerisation domain"/>
    <property type="match status" value="1"/>
</dbReference>
<dbReference type="GO" id="GO:0009014">
    <property type="term" value="F:succinyl-diaminopimelate desuccinylase activity"/>
    <property type="evidence" value="ECO:0007669"/>
    <property type="project" value="UniProtKB-EC"/>
</dbReference>
<dbReference type="AlphaFoldDB" id="A0A2K4DRW1"/>
<evidence type="ECO:0000256" key="1">
    <source>
        <dbReference type="ARBA" id="ARBA00001941"/>
    </source>
</evidence>
<dbReference type="Proteomes" id="UP000243350">
    <property type="component" value="Unassembled WGS sequence"/>
</dbReference>
<evidence type="ECO:0000256" key="6">
    <source>
        <dbReference type="ARBA" id="ARBA00016853"/>
    </source>
</evidence>
<feature type="domain" description="Peptidase M20 dimerisation" evidence="15">
    <location>
        <begin position="175"/>
        <end position="311"/>
    </location>
</feature>
<evidence type="ECO:0000313" key="18">
    <source>
        <dbReference type="Proteomes" id="UP000242088"/>
    </source>
</evidence>
<dbReference type="CDD" id="cd08659">
    <property type="entry name" value="M20_ArgE_DapE-like"/>
    <property type="match status" value="1"/>
</dbReference>
<evidence type="ECO:0000256" key="10">
    <source>
        <dbReference type="ARBA" id="ARBA00022833"/>
    </source>
</evidence>
<evidence type="ECO:0000256" key="5">
    <source>
        <dbReference type="ARBA" id="ARBA00011921"/>
    </source>
</evidence>
<dbReference type="OrthoDB" id="9792335at2"/>
<accession>A0A2K4DRW1</accession>
<comment type="similarity">
    <text evidence="4">Belongs to the peptidase M20A family.</text>
</comment>
<comment type="cofactor">
    <cofactor evidence="2">
        <name>Zn(2+)</name>
        <dbReference type="ChEBI" id="CHEBI:29105"/>
    </cofactor>
</comment>
<dbReference type="GeneID" id="48886818"/>
<keyword evidence="9" id="KW-0378">Hydrolase</keyword>
<evidence type="ECO:0000256" key="8">
    <source>
        <dbReference type="ARBA" id="ARBA00022723"/>
    </source>
</evidence>
<evidence type="ECO:0000256" key="14">
    <source>
        <dbReference type="ARBA" id="ARBA00051301"/>
    </source>
</evidence>
<dbReference type="Pfam" id="PF01546">
    <property type="entry name" value="Peptidase_M20"/>
    <property type="match status" value="1"/>
</dbReference>
<dbReference type="Proteomes" id="UP000242088">
    <property type="component" value="Unassembled WGS sequence"/>
</dbReference>
<comment type="catalytic activity">
    <reaction evidence="14">
        <text>N-succinyl-(2S,6S)-2,6-diaminopimelate + H2O = (2S,6S)-2,6-diaminopimelate + succinate</text>
        <dbReference type="Rhea" id="RHEA:22608"/>
        <dbReference type="ChEBI" id="CHEBI:15377"/>
        <dbReference type="ChEBI" id="CHEBI:30031"/>
        <dbReference type="ChEBI" id="CHEBI:57609"/>
        <dbReference type="ChEBI" id="CHEBI:58087"/>
        <dbReference type="EC" id="3.5.1.18"/>
    </reaction>
</comment>
<dbReference type="EMBL" id="PYZH01000006">
    <property type="protein sequence ID" value="PTF16542.1"/>
    <property type="molecule type" value="Genomic_DNA"/>
</dbReference>
<dbReference type="InterPro" id="IPR011650">
    <property type="entry name" value="Peptidase_M20_dimer"/>
</dbReference>
<evidence type="ECO:0000259" key="15">
    <source>
        <dbReference type="Pfam" id="PF07687"/>
    </source>
</evidence>
<dbReference type="InterPro" id="IPR002933">
    <property type="entry name" value="Peptidase_M20"/>
</dbReference>
<reference evidence="16" key="3">
    <citation type="submission" date="2018-03" db="EMBL/GenBank/DDBJ databases">
        <authorList>
            <person name="Naushad S."/>
        </authorList>
    </citation>
    <scope>NUCLEOTIDE SEQUENCE</scope>
    <source>
        <strain evidence="16">SNUC 1409</strain>
    </source>
</reference>
<keyword evidence="18" id="KW-1185">Reference proteome</keyword>
<reference evidence="18 19" key="1">
    <citation type="journal article" date="2016" name="Front. Microbiol.">
        <title>Comprehensive Phylogenetic Analysis of Bovine Non-aureus Staphylococci Species Based on Whole-Genome Sequencing.</title>
        <authorList>
            <person name="Naushad S."/>
            <person name="Barkema H.W."/>
            <person name="Luby C."/>
            <person name="Condas L.A."/>
            <person name="Nobrega D.B."/>
            <person name="Carson D.A."/>
            <person name="De Buck J."/>
        </authorList>
    </citation>
    <scope>NUCLEOTIDE SEQUENCE [LARGE SCALE GENOMIC DNA]</scope>
    <source>
        <strain evidence="16 18">SNUC 1409</strain>
        <strain evidence="17 19">SNUC 4143</strain>
    </source>
</reference>
<dbReference type="PANTHER" id="PTHR43808:SF8">
    <property type="entry name" value="PEPTIDASE M20 DIMERISATION DOMAIN-CONTAINING PROTEIN"/>
    <property type="match status" value="1"/>
</dbReference>
<dbReference type="InterPro" id="IPR050072">
    <property type="entry name" value="Peptidase_M20A"/>
</dbReference>
<name>A0A2K4DRW1_9STAP</name>
<reference evidence="17" key="2">
    <citation type="submission" date="2018-03" db="EMBL/GenBank/DDBJ databases">
        <authorList>
            <person name="Keele B.F."/>
        </authorList>
    </citation>
    <scope>NUCLEOTIDE SEQUENCE</scope>
    <source>
        <strain evidence="17">SNUC 4143</strain>
    </source>
</reference>
<comment type="pathway">
    <text evidence="3">Amino-acid biosynthesis; L-lysine biosynthesis via DAP pathway; LL-2,6-diaminopimelate from (S)-tetrahydrodipicolinate (succinylase route): step 3/3.</text>
</comment>
<dbReference type="InterPro" id="IPR036264">
    <property type="entry name" value="Bact_exopeptidase_dim_dom"/>
</dbReference>
<evidence type="ECO:0000256" key="11">
    <source>
        <dbReference type="ARBA" id="ARBA00022915"/>
    </source>
</evidence>
<dbReference type="GO" id="GO:0019877">
    <property type="term" value="P:diaminopimelate biosynthetic process"/>
    <property type="evidence" value="ECO:0007669"/>
    <property type="project" value="UniProtKB-KW"/>
</dbReference>
<dbReference type="SUPFAM" id="SSF53187">
    <property type="entry name" value="Zn-dependent exopeptidases"/>
    <property type="match status" value="1"/>
</dbReference>
<dbReference type="PROSITE" id="PS00758">
    <property type="entry name" value="ARGE_DAPE_CPG2_1"/>
    <property type="match status" value="1"/>
</dbReference>
<dbReference type="InterPro" id="IPR010182">
    <property type="entry name" value="ArgE/DapE"/>
</dbReference>
<keyword evidence="12" id="KW-0457">Lysine biosynthesis</keyword>
<proteinExistence type="inferred from homology"/>
<evidence type="ECO:0000256" key="4">
    <source>
        <dbReference type="ARBA" id="ARBA00006247"/>
    </source>
</evidence>
<evidence type="ECO:0000256" key="9">
    <source>
        <dbReference type="ARBA" id="ARBA00022801"/>
    </source>
</evidence>
<protein>
    <recommendedName>
        <fullName evidence="6">Probable succinyl-diaminopimelate desuccinylase</fullName>
        <ecNumber evidence="5">3.5.1.18</ecNumber>
    </recommendedName>
</protein>
<dbReference type="InterPro" id="IPR001261">
    <property type="entry name" value="ArgE/DapE_CS"/>
</dbReference>
<dbReference type="UniPathway" id="UPA00034">
    <property type="reaction ID" value="UER00021"/>
</dbReference>
<keyword evidence="13" id="KW-0170">Cobalt</keyword>
<evidence type="ECO:0000256" key="13">
    <source>
        <dbReference type="ARBA" id="ARBA00023285"/>
    </source>
</evidence>
<evidence type="ECO:0000256" key="3">
    <source>
        <dbReference type="ARBA" id="ARBA00005130"/>
    </source>
</evidence>
<dbReference type="PANTHER" id="PTHR43808">
    <property type="entry name" value="ACETYLORNITHINE DEACETYLASE"/>
    <property type="match status" value="1"/>
</dbReference>
<sequence>MKNVYSEQEKVQLLADIVEMNTVNGNEIEVANYLKDLFEKHGITAEIDEIEDQRVNLVASIGEGHPVVGISGHMDVVSEGDPSDWTYPPFELTEKDGMLYGRGTSDMKAGLMGLAITMIELKENDALPKGTIKFMATAGEEKEQLGSAQLYKKGYMDDVDALIIAEPSEQNIVFAHKGSMDYKITSKGQAAHSSVPVLGKNAIKPLIDFIQNIDEEYARISQELKCEKLDFSDVIERFSTTLLKDSGLDVEEVKRVISGLVISNTILHGGNQVNSVPDLATAEFNIRTVPEYDNDMVKELFTKYLEEINKQGGNLEEDVYLDLDPVLTTGDNDLIRVGQQVAKNVFGQDVVASPTVGVTDASNLLRDKDEHFSFLMFGPGTVPHQVDEHVNKDKYLKFIDYYTELITTYLNKAE</sequence>
<evidence type="ECO:0000313" key="16">
    <source>
        <dbReference type="EMBL" id="PTF13733.1"/>
    </source>
</evidence>
<evidence type="ECO:0000256" key="12">
    <source>
        <dbReference type="ARBA" id="ARBA00023154"/>
    </source>
</evidence>
<gene>
    <name evidence="16" type="ORF">BUY47_07795</name>
    <name evidence="17" type="ORF">BUY48_01825</name>
</gene>
<keyword evidence="8" id="KW-0479">Metal-binding</keyword>